<sequence>MTVIKTESWVLQIMCITLLWGLIGCAATKKTARNDAVDYSLEKAVLFTSGADTVFADDFLYVYQKNRVTDSVAERLPEGKIQAMEDYLDLYINFRLKVKAAEEEGLHQRASFKQELAQYQQQLAKPYLIENRVTEQLIEDAYERMKQEVRASHILIEVPEDASPADTLKAYQLADSLRTLAQNGASFSMLAEQYSDDPSAASNGGDLSYFSALQMVYPFEKAAYSTPVGEISSPVRSRFGYHIIKVHDKRPSQGKVKVAHIMIRSGNENDTAAYQKAMQVYEQLQMGADWNEMTERFSEDVSTKSNGGELPYFGTGNMIESFENAAFALKNPGDISRPVKTRFGWHIIKLIDRQGLEPLSKMRPTLERQVERSIQSEVRQSEMVSTLKAENSFEANQGTIEQALYYLYAGDQAEVTTPERGAMLFTVADTTLEVGNFYDYVQEKQGGLSADSVEAHQLYQAFEAESLLAYEKNHLADKYDDYRRILQEYRDGILLFDIMEEKVWSKAVEDSVGLRQYFESHREDYRWKERVQATIMDAQSETILNQAKKQLGEVNGPLSDEKISQLESALNKKTPLALQIHQGFYERGEERPSVEEVIDKITWEPGTYTVEENGRFYYILVHDVLPPKLKELDEIKGIVIADYQNDLDQQWIAALREKYPVEIHEDVLQYVVQQTEP</sequence>
<feature type="domain" description="PpiC" evidence="2">
    <location>
        <begin position="253"/>
        <end position="352"/>
    </location>
</feature>
<dbReference type="Pfam" id="PF00639">
    <property type="entry name" value="Rotamase"/>
    <property type="match status" value="1"/>
</dbReference>
<dbReference type="EC" id="5.2.1.8" evidence="3"/>
<evidence type="ECO:0000259" key="2">
    <source>
        <dbReference type="PROSITE" id="PS50198"/>
    </source>
</evidence>
<keyword evidence="1 3" id="KW-0413">Isomerase</keyword>
<dbReference type="PROSITE" id="PS51257">
    <property type="entry name" value="PROKAR_LIPOPROTEIN"/>
    <property type="match status" value="1"/>
</dbReference>
<name>A0AA49GS65_9BACT</name>
<dbReference type="GO" id="GO:0003755">
    <property type="term" value="F:peptidyl-prolyl cis-trans isomerase activity"/>
    <property type="evidence" value="ECO:0007669"/>
    <property type="project" value="UniProtKB-KW"/>
</dbReference>
<dbReference type="PROSITE" id="PS01096">
    <property type="entry name" value="PPIC_PPIASE_1"/>
    <property type="match status" value="1"/>
</dbReference>
<reference evidence="3" key="1">
    <citation type="journal article" date="2023" name="Comput. Struct. Biotechnol. J.">
        <title>Discovery of a novel marine Bacteroidetes with a rich repertoire of carbohydrate-active enzymes.</title>
        <authorList>
            <person name="Chen B."/>
            <person name="Liu G."/>
            <person name="Chen Q."/>
            <person name="Wang H."/>
            <person name="Liu L."/>
            <person name="Tang K."/>
        </authorList>
    </citation>
    <scope>NUCLEOTIDE SEQUENCE</scope>
    <source>
        <strain evidence="3">TK19036</strain>
    </source>
</reference>
<dbReference type="InterPro" id="IPR050245">
    <property type="entry name" value="PrsA_foldase"/>
</dbReference>
<accession>A0AA49GS65</accession>
<dbReference type="InterPro" id="IPR027304">
    <property type="entry name" value="Trigger_fact/SurA_dom_sf"/>
</dbReference>
<dbReference type="Gene3D" id="3.10.50.40">
    <property type="match status" value="2"/>
</dbReference>
<dbReference type="PROSITE" id="PS50198">
    <property type="entry name" value="PPIC_PPIASE_2"/>
    <property type="match status" value="2"/>
</dbReference>
<reference evidence="3" key="2">
    <citation type="journal article" date="2024" name="Antonie Van Leeuwenhoek">
        <title>Roseihalotalea indica gen. nov., sp. nov., a halophilic Bacteroidetes from mesopelagic Southwest Indian Ocean with higher carbohydrate metabolic potential.</title>
        <authorList>
            <person name="Chen B."/>
            <person name="Zhang M."/>
            <person name="Lin D."/>
            <person name="Ye J."/>
            <person name="Tang K."/>
        </authorList>
    </citation>
    <scope>NUCLEOTIDE SEQUENCE</scope>
    <source>
        <strain evidence="3">TK19036</strain>
    </source>
</reference>
<feature type="domain" description="PpiC" evidence="2">
    <location>
        <begin position="146"/>
        <end position="248"/>
    </location>
</feature>
<proteinExistence type="predicted"/>
<dbReference type="EMBL" id="CP120682">
    <property type="protein sequence ID" value="WKN38553.1"/>
    <property type="molecule type" value="Genomic_DNA"/>
</dbReference>
<dbReference type="InterPro" id="IPR000297">
    <property type="entry name" value="PPIase_PpiC"/>
</dbReference>
<dbReference type="AlphaFoldDB" id="A0AA49GS65"/>
<dbReference type="PANTHER" id="PTHR47245">
    <property type="entry name" value="PEPTIDYLPROLYL ISOMERASE"/>
    <property type="match status" value="1"/>
</dbReference>
<keyword evidence="1" id="KW-0697">Rotamase</keyword>
<gene>
    <name evidence="3" type="ORF">K4G66_07530</name>
</gene>
<dbReference type="PANTHER" id="PTHR47245:SF2">
    <property type="entry name" value="PEPTIDYL-PROLYL CIS-TRANS ISOMERASE HP_0175-RELATED"/>
    <property type="match status" value="1"/>
</dbReference>
<dbReference type="SUPFAM" id="SSF109998">
    <property type="entry name" value="Triger factor/SurA peptide-binding domain-like"/>
    <property type="match status" value="1"/>
</dbReference>
<dbReference type="InterPro" id="IPR023058">
    <property type="entry name" value="PPIase_PpiC_CS"/>
</dbReference>
<evidence type="ECO:0000313" key="3">
    <source>
        <dbReference type="EMBL" id="WKN38553.1"/>
    </source>
</evidence>
<protein>
    <submittedName>
        <fullName evidence="3">Peptidylprolyl isomerase</fullName>
        <ecNumber evidence="3">5.2.1.8</ecNumber>
    </submittedName>
</protein>
<organism evidence="3">
    <name type="scientific">Roseihalotalea indica</name>
    <dbReference type="NCBI Taxonomy" id="2867963"/>
    <lineage>
        <taxon>Bacteria</taxon>
        <taxon>Pseudomonadati</taxon>
        <taxon>Bacteroidota</taxon>
        <taxon>Cytophagia</taxon>
        <taxon>Cytophagales</taxon>
        <taxon>Catalimonadaceae</taxon>
        <taxon>Roseihalotalea</taxon>
    </lineage>
</organism>
<dbReference type="SUPFAM" id="SSF54534">
    <property type="entry name" value="FKBP-like"/>
    <property type="match status" value="2"/>
</dbReference>
<evidence type="ECO:0000256" key="1">
    <source>
        <dbReference type="PROSITE-ProRule" id="PRU00278"/>
    </source>
</evidence>
<dbReference type="InterPro" id="IPR046357">
    <property type="entry name" value="PPIase_dom_sf"/>
</dbReference>
<dbReference type="Pfam" id="PF13616">
    <property type="entry name" value="Rotamase_3"/>
    <property type="match status" value="1"/>
</dbReference>